<dbReference type="Proteomes" id="UP000825935">
    <property type="component" value="Chromosome 15"/>
</dbReference>
<evidence type="ECO:0000313" key="3">
    <source>
        <dbReference type="Proteomes" id="UP000825935"/>
    </source>
</evidence>
<feature type="domain" description="Sacsin/Nov" evidence="1">
    <location>
        <begin position="20"/>
        <end position="255"/>
    </location>
</feature>
<keyword evidence="3" id="KW-1185">Reference proteome</keyword>
<dbReference type="Pfam" id="PF25794">
    <property type="entry name" value="SACS"/>
    <property type="match status" value="3"/>
</dbReference>
<dbReference type="SUPFAM" id="SSF55874">
    <property type="entry name" value="ATPase domain of HSP90 chaperone/DNA topoisomerase II/histidine kinase"/>
    <property type="match status" value="2"/>
</dbReference>
<feature type="domain" description="Sacsin/Nov" evidence="1">
    <location>
        <begin position="2819"/>
        <end position="3037"/>
    </location>
</feature>
<dbReference type="InterPro" id="IPR036890">
    <property type="entry name" value="HATPase_C_sf"/>
</dbReference>
<proteinExistence type="predicted"/>
<gene>
    <name evidence="2" type="ORF">KP509_15G038000</name>
</gene>
<dbReference type="InterPro" id="IPR058210">
    <property type="entry name" value="SACS/Nov_dom"/>
</dbReference>
<accession>A0A8T2T3I7</accession>
<evidence type="ECO:0000259" key="1">
    <source>
        <dbReference type="Pfam" id="PF25794"/>
    </source>
</evidence>
<dbReference type="InterPro" id="IPR052972">
    <property type="entry name" value="Sacsin_chaperone_reg"/>
</dbReference>
<dbReference type="EMBL" id="CM035420">
    <property type="protein sequence ID" value="KAH7404684.1"/>
    <property type="molecule type" value="Genomic_DNA"/>
</dbReference>
<dbReference type="PANTHER" id="PTHR15600">
    <property type="entry name" value="SACSIN"/>
    <property type="match status" value="1"/>
</dbReference>
<feature type="domain" description="Sacsin/Nov" evidence="1">
    <location>
        <begin position="1392"/>
        <end position="1630"/>
    </location>
</feature>
<organism evidence="2 3">
    <name type="scientific">Ceratopteris richardii</name>
    <name type="common">Triangle waterfern</name>
    <dbReference type="NCBI Taxonomy" id="49495"/>
    <lineage>
        <taxon>Eukaryota</taxon>
        <taxon>Viridiplantae</taxon>
        <taxon>Streptophyta</taxon>
        <taxon>Embryophyta</taxon>
        <taxon>Tracheophyta</taxon>
        <taxon>Polypodiopsida</taxon>
        <taxon>Polypodiidae</taxon>
        <taxon>Polypodiales</taxon>
        <taxon>Pteridineae</taxon>
        <taxon>Pteridaceae</taxon>
        <taxon>Parkerioideae</taxon>
        <taxon>Ceratopteris</taxon>
    </lineage>
</organism>
<dbReference type="NCBIfam" id="NF047352">
    <property type="entry name" value="P_loop_sacsin"/>
    <property type="match status" value="2"/>
</dbReference>
<dbReference type="OrthoDB" id="1262810at2759"/>
<comment type="caution">
    <text evidence="2">The sequence shown here is derived from an EMBL/GenBank/DDBJ whole genome shotgun (WGS) entry which is preliminary data.</text>
</comment>
<name>A0A8T2T3I7_CERRI</name>
<dbReference type="PANTHER" id="PTHR15600:SF42">
    <property type="entry name" value="SACSIN"/>
    <property type="match status" value="1"/>
</dbReference>
<sequence>MAYKGTASPQDIAEDFGQKVDLTRRIREILANYPEGTTVLKELIQNADDAGATEVSFCLDRRKHGADSMLYEGLSPWQGPAVLAFNNAEFSAQDFESISKLGGSKKGREPWKTGRFGVGFNSVYHLSDLPSFVSGRHIVYFDPHCKFLPNISSVNPGKRIDFVKSSALSYYKDQFTPYCMFGCDMKAHFQGTIFRFPLRTVRQAAESQLSKQHYKEENIIQLFDELCEEASLCMLFLKNVEVIRFYDWHPDNSSPFMLCSCSLTSLASQTRWQRHALTRLADSWTSFQGNASKLKYLESFILEFNTEKSFGNKCRETFTESFMIVQCMDTPISQVGILSSLAAKEYGVCLLPWVAVAAKISGTETQVSSGMINDGKAFCFLPLPLRTNLPVHVNGFFELSSNRRDIWHGADMDGMGKIRASWNMLLLNDVIASAYYHLLMNAPEDARLNYTFWPSETFSEPWKSMVDSFYEGLSKYPVLHSDIDGGRWLTLPQSVLHDYQMPNFEKQTSILLALGLPLVCMPHRLFQIVSNHCDAKIMCPNLLRQHLKHIDVNQCGNHLQWESGLDFLDYCLGDVLDEDAARDLSGIPLVPLANGKFGVFGDKDSTFSYLLCNEKQYFLLEKVNHMIVSRNIPQVLLQRIHQMTELSSVNISFMNITGFVNLLDKILPAEWKGKDVVKWIPEGQNHHPSRAWLTAFWEYLNDYSEDLNFLGSWPLIPANEGLLCSAKKGLGIIRGDGSLSKNLEHILIDIGCYIMRSDICIGHSWLSKCVQSPTAMGVLDAISCVVLNKGHAYKDALLSINPEQRRELRSFLLDEKWYRGNLMKEPHLHILRSLPVFETYDKNRDEKCFIDLQNSKLYFPPPNVDVSLLGADFLHTESQMEIEVLSKSLGIRQMERAAFYKLAVIGKITALLPVIRDQAMLSILKELPFLCLEDPDFKNSLISLSFVPTPSGDLQPPRCLYDPRIKEFQVLLDGKQSFPSDAFRKHDVLDALQMLGLQTSVSPNTILESARQVEYMLKDLPDEACIRGFFLLSYLEANAVKLFPSSISDGFNSMLLKVGDIFQTRKAETDVSRRFWSELASICWCPVLVQPPHPGLPWPSATAPLAPPRLVRLPADLWLVSASMRILNGDCRSAFLSEKLGWTSHLGGNVLAAQLLELGRNQAYAGSQGLKQALATVIPRMYALLSEKIGTEEIEIVKTVLEGSEWVWVGDKFVCVHDVVLSGPLHLAPYLWVVPADLAVFKELLVELGVKESLTVWDYSNLLSKIAKVKSNISLDSLELKTVIWILQHLTDLGFAQKETGLFVPDTNGILLPSSELVYNDAPWLLGDPQEGGSALDSVIGSKSLPNFVHANISNDVAEKLNIRSLRRLVLSESADSLNLTLHGAAEAFGQHEALTTRLKHIVDMYVDGPGILCELLQNSDDAGASEVSFLLDLTYYGTSSLLAPRMAEWQGPALYCFNNAVFTSKDLHAISRIGQDSKIDKPHAVGRFGLGFNSVYHFTDLPAFVSGNSLVIFDPHACHLPGISPSHPGLKINYVGKGLVQQFPDQCHPYTLFGCDLQHFYNGTLFRFPLRSSSAASRSQIKQMAYTPEMVFSLFQDFQIVASEVLLFLHNVTNITLYSKEGLDHEMRMLYKVSKRCDAQKNSVYTFVRSLKEKSKNKDDFYKNLKDIRDDSLPSDCQLIHITTDEAKRRYTQSWIVSEYLGGKQAVRMATRSENRIHGFVPWAGIAAKMGAEVNSFSSSSSSLEIQSIPSCFKSIPVEGRAFCFLPLPVKTGLPVHVNAYFELSSNRRDIWFGDDMAGGGKLRSEWNQCLLKEVASSAYVRMLAWAARESGSSEDYYFLWPTNMLSEPWAALSSGIYVLAAEMDLPLLFTNANSGRWIPPSKAIFPDFSYSQMMELGSALTDARLSLVNTPTSLVDQFKKYCPTLRYLTPQLMRSLLIRCPNAMQGREAALTALRYCLSDIQTVESLEKLEGLPLLPLANGAFETFTCLSTSEKVFFVDKLEFDLLKDTKLDRLVDRCLGPELLEGLHAIAEFESTNIALLSPVLLKDLLPDILPQDWYGKSLVHWTMAESGHPTRSWIELLWKFLCLHSADLSLFAEWPLLPTQDEQHLLQPIKGSCILMSENWSENMVSLIKKANCYLLSSSVHIDHPQLRDYVHDVSASGLLGAFFAAAGGFEGLQDILKHISELEMQELRGFLMQRRWFVDGSMNAFHVEILKHLPIFKTFKTSSYVSLMKGINFIPPKDVDVHLLGNEFICAGSDKEEEILTNSLGIKKLEKSEFFTNYDFENLHSIQPGLQEKVILNLLQDFRLLEKEVPCIREVLSKVAIIPTAHGELKSPKELYDPRVLELHSLLGDSFFPSSVFSVVNVLDVLLDLGLKTSLGLEDLLDSAISVAARSRIDENHALNMGKCLLAHINKLGLSLEMSAANRVISEFNFDSEAYVLHQEEKSSNEEGVCLEDFEKPQEPNHTLSNEGTERQFWLKLRDIKWCPALNKAPHLFLPWPREPKSLLVPPIVVRPKSQMWHVSSTMCILDGEFNSRLMMSRLGWLEKPNLTVLAMQVIELSRHHTDIQSQSSFESTTEETNAGIEQFNKILDEVIPSIYRLMEELLTSDNVIILKSMFENVCWVWVGDAFVSPKQAAFISPSHFQPYLHTIPANLSVFRALLSVMGVKDTFDVLDFAHVLEQVSNDRQGKALTKELLDFVIRMLEAIDDILSMDDTVADQRLLSTILVPNATGFLMPAKDLIYNDAPWLTQSVHGRADIKYFVHPDVPNGLVDKLGAKSLRYLSFVDKEMTKDLPCLVLPDILTVLSKCGGKLNLLFDLLEIADKCKAKKMHVLYDKRVHSQISILQPNLGQYQGPALTVAFEGAELTTEEVCNLQLSPSWSRRGHHNNYGAGLLSCYTIADILLLVSKGCLYIFDPSGTILASSFTSGKSSAIRSAQGKVYTLKGTDIPQKFADQFAPLGINEDIFWGTPNITIFRMPLYTDGASCEEGKDMRNQSSEATVDSILRHFISSASTSLLFLNTIEEVSRYGVHRKVKLFPNFR</sequence>
<dbReference type="GO" id="GO:0030544">
    <property type="term" value="F:Hsp70 protein binding"/>
    <property type="evidence" value="ECO:0007669"/>
    <property type="project" value="TreeGrafter"/>
</dbReference>
<dbReference type="OMA" id="MFHFTEL"/>
<evidence type="ECO:0000313" key="2">
    <source>
        <dbReference type="EMBL" id="KAH7404684.1"/>
    </source>
</evidence>
<reference evidence="2" key="1">
    <citation type="submission" date="2021-08" db="EMBL/GenBank/DDBJ databases">
        <title>WGS assembly of Ceratopteris richardii.</title>
        <authorList>
            <person name="Marchant D.B."/>
            <person name="Chen G."/>
            <person name="Jenkins J."/>
            <person name="Shu S."/>
            <person name="Leebens-Mack J."/>
            <person name="Grimwood J."/>
            <person name="Schmutz J."/>
            <person name="Soltis P."/>
            <person name="Soltis D."/>
            <person name="Chen Z.-H."/>
        </authorList>
    </citation>
    <scope>NUCLEOTIDE SEQUENCE</scope>
    <source>
        <strain evidence="2">Whitten #5841</strain>
        <tissue evidence="2">Leaf</tissue>
    </source>
</reference>
<protein>
    <recommendedName>
        <fullName evidence="1">Sacsin/Nov domain-containing protein</fullName>
    </recommendedName>
</protein>